<comment type="similarity">
    <text evidence="1">Belongs to the peptidase M13 family.</text>
</comment>
<evidence type="ECO:0000259" key="4">
    <source>
        <dbReference type="Pfam" id="PF05649"/>
    </source>
</evidence>
<gene>
    <name evidence="5" type="ORF">HPB48_025682</name>
</gene>
<dbReference type="GO" id="GO:0006508">
    <property type="term" value="P:proteolysis"/>
    <property type="evidence" value="ECO:0007669"/>
    <property type="project" value="InterPro"/>
</dbReference>
<dbReference type="OrthoDB" id="6671782at2759"/>
<keyword evidence="3" id="KW-0732">Signal</keyword>
<dbReference type="InterPro" id="IPR000718">
    <property type="entry name" value="Peptidase_M13"/>
</dbReference>
<feature type="signal peptide" evidence="3">
    <location>
        <begin position="1"/>
        <end position="25"/>
    </location>
</feature>
<dbReference type="InterPro" id="IPR008753">
    <property type="entry name" value="Peptidase_M13_N"/>
</dbReference>
<dbReference type="EMBL" id="JABSTR010001267">
    <property type="protein sequence ID" value="KAH9383873.1"/>
    <property type="molecule type" value="Genomic_DNA"/>
</dbReference>
<feature type="domain" description="Peptidase M13 N-terminal" evidence="4">
    <location>
        <begin position="8"/>
        <end position="198"/>
    </location>
</feature>
<dbReference type="AlphaFoldDB" id="A0A9J6HA42"/>
<protein>
    <recommendedName>
        <fullName evidence="4">Peptidase M13 N-terminal domain-containing protein</fullName>
    </recommendedName>
</protein>
<dbReference type="Proteomes" id="UP000821853">
    <property type="component" value="Unassembled WGS sequence"/>
</dbReference>
<sequence>MIIAQVRGPLKAVLAVLGGWPVVEGASWDASRFHWLDALIQYRNFGYSHDILLDLSVIPDFHNNTRYIIYLDQTPLRLPDRTYMMRGLNDTAVEVYLRLMFEAAHLLGTPDKEAARTELMDALQFEITLANYSTPREERRNISKLYNKMPFSELKKLAPKIDGDRYFNSLLTDKMASDEPVNVVVLDFVQRFQLLLETMNEINCSASYGSDGEKSTCCFFALLIMLYQLFPPGSELVTLSSCRTTMCPLLCGKLGPSSRHCREETEQAGISDCGSQAARRSGAPSRGFTCWKPMHIARGREYVESPWREPAHLSGSRGRRRGGGMRGDVRRCEGAEENKAVFIEIPCTKTPMSFSLHVIALTKFRQQHSRAWELQ</sequence>
<name>A0A9J6HA42_HAELO</name>
<dbReference type="InterPro" id="IPR042089">
    <property type="entry name" value="Peptidase_M13_dom_2"/>
</dbReference>
<evidence type="ECO:0000256" key="2">
    <source>
        <dbReference type="SAM" id="MobiDB-lite"/>
    </source>
</evidence>
<evidence type="ECO:0000256" key="3">
    <source>
        <dbReference type="SAM" id="SignalP"/>
    </source>
</evidence>
<proteinExistence type="inferred from homology"/>
<accession>A0A9J6HA42</accession>
<feature type="chain" id="PRO_5039894314" description="Peptidase M13 N-terminal domain-containing protein" evidence="3">
    <location>
        <begin position="26"/>
        <end position="375"/>
    </location>
</feature>
<evidence type="ECO:0000313" key="6">
    <source>
        <dbReference type="Proteomes" id="UP000821853"/>
    </source>
</evidence>
<keyword evidence="6" id="KW-1185">Reference proteome</keyword>
<dbReference type="PROSITE" id="PS51885">
    <property type="entry name" value="NEPRILYSIN"/>
    <property type="match status" value="1"/>
</dbReference>
<dbReference type="Pfam" id="PF05649">
    <property type="entry name" value="Peptidase_M13_N"/>
    <property type="match status" value="1"/>
</dbReference>
<organism evidence="5 6">
    <name type="scientific">Haemaphysalis longicornis</name>
    <name type="common">Bush tick</name>
    <dbReference type="NCBI Taxonomy" id="44386"/>
    <lineage>
        <taxon>Eukaryota</taxon>
        <taxon>Metazoa</taxon>
        <taxon>Ecdysozoa</taxon>
        <taxon>Arthropoda</taxon>
        <taxon>Chelicerata</taxon>
        <taxon>Arachnida</taxon>
        <taxon>Acari</taxon>
        <taxon>Parasitiformes</taxon>
        <taxon>Ixodida</taxon>
        <taxon>Ixodoidea</taxon>
        <taxon>Ixodidae</taxon>
        <taxon>Haemaphysalinae</taxon>
        <taxon>Haemaphysalis</taxon>
    </lineage>
</organism>
<feature type="region of interest" description="Disordered" evidence="2">
    <location>
        <begin position="308"/>
        <end position="328"/>
    </location>
</feature>
<dbReference type="SUPFAM" id="SSF55486">
    <property type="entry name" value="Metalloproteases ('zincins'), catalytic domain"/>
    <property type="match status" value="1"/>
</dbReference>
<dbReference type="GO" id="GO:0004222">
    <property type="term" value="F:metalloendopeptidase activity"/>
    <property type="evidence" value="ECO:0007669"/>
    <property type="project" value="InterPro"/>
</dbReference>
<evidence type="ECO:0000256" key="1">
    <source>
        <dbReference type="ARBA" id="ARBA00007357"/>
    </source>
</evidence>
<dbReference type="VEuPathDB" id="VectorBase:HLOH_052051"/>
<reference evidence="5 6" key="1">
    <citation type="journal article" date="2020" name="Cell">
        <title>Large-Scale Comparative Analyses of Tick Genomes Elucidate Their Genetic Diversity and Vector Capacities.</title>
        <authorList>
            <consortium name="Tick Genome and Microbiome Consortium (TIGMIC)"/>
            <person name="Jia N."/>
            <person name="Wang J."/>
            <person name="Shi W."/>
            <person name="Du L."/>
            <person name="Sun Y."/>
            <person name="Zhan W."/>
            <person name="Jiang J.F."/>
            <person name="Wang Q."/>
            <person name="Zhang B."/>
            <person name="Ji P."/>
            <person name="Bell-Sakyi L."/>
            <person name="Cui X.M."/>
            <person name="Yuan T.T."/>
            <person name="Jiang B.G."/>
            <person name="Yang W.F."/>
            <person name="Lam T.T."/>
            <person name="Chang Q.C."/>
            <person name="Ding S.J."/>
            <person name="Wang X.J."/>
            <person name="Zhu J.G."/>
            <person name="Ruan X.D."/>
            <person name="Zhao L."/>
            <person name="Wei J.T."/>
            <person name="Ye R.Z."/>
            <person name="Que T.C."/>
            <person name="Du C.H."/>
            <person name="Zhou Y.H."/>
            <person name="Cheng J.X."/>
            <person name="Dai P.F."/>
            <person name="Guo W.B."/>
            <person name="Han X.H."/>
            <person name="Huang E.J."/>
            <person name="Li L.F."/>
            <person name="Wei W."/>
            <person name="Gao Y.C."/>
            <person name="Liu J.Z."/>
            <person name="Shao H.Z."/>
            <person name="Wang X."/>
            <person name="Wang C.C."/>
            <person name="Yang T.C."/>
            <person name="Huo Q.B."/>
            <person name="Li W."/>
            <person name="Chen H.Y."/>
            <person name="Chen S.E."/>
            <person name="Zhou L.G."/>
            <person name="Ni X.B."/>
            <person name="Tian J.H."/>
            <person name="Sheng Y."/>
            <person name="Liu T."/>
            <person name="Pan Y.S."/>
            <person name="Xia L.Y."/>
            <person name="Li J."/>
            <person name="Zhao F."/>
            <person name="Cao W.C."/>
        </authorList>
    </citation>
    <scope>NUCLEOTIDE SEQUENCE [LARGE SCALE GENOMIC DNA]</scope>
    <source>
        <strain evidence="5">HaeL-2018</strain>
    </source>
</reference>
<evidence type="ECO:0000313" key="5">
    <source>
        <dbReference type="EMBL" id="KAH9383873.1"/>
    </source>
</evidence>
<dbReference type="Gene3D" id="1.10.1380.10">
    <property type="entry name" value="Neutral endopeptidase , domain2"/>
    <property type="match status" value="1"/>
</dbReference>
<comment type="caution">
    <text evidence="5">The sequence shown here is derived from an EMBL/GenBank/DDBJ whole genome shotgun (WGS) entry which is preliminary data.</text>
</comment>